<accession>A0A1Y2E4E7</accession>
<sequence length="346" mass="38977">MSNQGLDLSKHASPARRHQLSRSITELSAPIRLHRHHQLHHQLHQRRQPSRDDGTLQPVSLTIQSPRASLDLPRSEGVTPYTMSTDQSRRTSMLPPGAEELGALAAAAVVASRERQLHEERSQAASRTAGLRKTLTDLTAFSNATTRRLDESYYAILEKLSMLQNTILVLKELAGMAQNTDDTFKADSQGLIIEVESQLNAVGHFDEQEKRIASLQYRIFTGRQRAQKLSERVDLVRERVEGWARVDKDWQERTRKRLKVIWVITSVMVLAIMFILFGVQYTRSNMDVSRETNLASMSKQAAAIDEVSANSSRVSDQLSEDLRAALDSTRGDGTSTEEVFRAFDEL</sequence>
<name>A0A1Y2E4E7_9PEZI</name>
<feature type="region of interest" description="Disordered" evidence="1">
    <location>
        <begin position="37"/>
        <end position="92"/>
    </location>
</feature>
<proteinExistence type="predicted"/>
<dbReference type="EMBL" id="MCFJ01000005">
    <property type="protein sequence ID" value="ORY66389.1"/>
    <property type="molecule type" value="Genomic_DNA"/>
</dbReference>
<feature type="region of interest" description="Disordered" evidence="1">
    <location>
        <begin position="1"/>
        <end position="21"/>
    </location>
</feature>
<dbReference type="InParanoid" id="A0A1Y2E4E7"/>
<gene>
    <name evidence="3" type="ORF">BCR38DRAFT_484025</name>
</gene>
<dbReference type="GeneID" id="63779905"/>
<feature type="compositionally biased region" description="Basic residues" evidence="1">
    <location>
        <begin position="37"/>
        <end position="48"/>
    </location>
</feature>
<feature type="compositionally biased region" description="Polar residues" evidence="1">
    <location>
        <begin position="57"/>
        <end position="67"/>
    </location>
</feature>
<keyword evidence="2" id="KW-1133">Transmembrane helix</keyword>
<reference evidence="3 4" key="1">
    <citation type="submission" date="2016-07" db="EMBL/GenBank/DDBJ databases">
        <title>Pervasive Adenine N6-methylation of Active Genes in Fungi.</title>
        <authorList>
            <consortium name="DOE Joint Genome Institute"/>
            <person name="Mondo S.J."/>
            <person name="Dannebaum R.O."/>
            <person name="Kuo R.C."/>
            <person name="Labutti K."/>
            <person name="Haridas S."/>
            <person name="Kuo A."/>
            <person name="Salamov A."/>
            <person name="Ahrendt S.R."/>
            <person name="Lipzen A."/>
            <person name="Sullivan W."/>
            <person name="Andreopoulos W.B."/>
            <person name="Clum A."/>
            <person name="Lindquist E."/>
            <person name="Daum C."/>
            <person name="Ramamoorthy G.K."/>
            <person name="Gryganskyi A."/>
            <person name="Culley D."/>
            <person name="Magnuson J.K."/>
            <person name="James T.Y."/>
            <person name="O'Malley M.A."/>
            <person name="Stajich J.E."/>
            <person name="Spatafora J.W."/>
            <person name="Visel A."/>
            <person name="Grigoriev I.V."/>
        </authorList>
    </citation>
    <scope>NUCLEOTIDE SEQUENCE [LARGE SCALE GENOMIC DNA]</scope>
    <source>
        <strain evidence="3 4">CBS 129021</strain>
    </source>
</reference>
<keyword evidence="2" id="KW-0812">Transmembrane</keyword>
<dbReference type="Proteomes" id="UP000193689">
    <property type="component" value="Unassembled WGS sequence"/>
</dbReference>
<keyword evidence="4" id="KW-1185">Reference proteome</keyword>
<comment type="caution">
    <text evidence="3">The sequence shown here is derived from an EMBL/GenBank/DDBJ whole genome shotgun (WGS) entry which is preliminary data.</text>
</comment>
<dbReference type="STRING" id="1141098.A0A1Y2E4E7"/>
<protein>
    <submittedName>
        <fullName evidence="3">Uncharacterized protein</fullName>
    </submittedName>
</protein>
<evidence type="ECO:0000313" key="4">
    <source>
        <dbReference type="Proteomes" id="UP000193689"/>
    </source>
</evidence>
<evidence type="ECO:0000256" key="2">
    <source>
        <dbReference type="SAM" id="Phobius"/>
    </source>
</evidence>
<dbReference type="RefSeq" id="XP_040717353.1">
    <property type="nucleotide sequence ID" value="XM_040863693.1"/>
</dbReference>
<organism evidence="3 4">
    <name type="scientific">Pseudomassariella vexata</name>
    <dbReference type="NCBI Taxonomy" id="1141098"/>
    <lineage>
        <taxon>Eukaryota</taxon>
        <taxon>Fungi</taxon>
        <taxon>Dikarya</taxon>
        <taxon>Ascomycota</taxon>
        <taxon>Pezizomycotina</taxon>
        <taxon>Sordariomycetes</taxon>
        <taxon>Xylariomycetidae</taxon>
        <taxon>Amphisphaeriales</taxon>
        <taxon>Pseudomassariaceae</taxon>
        <taxon>Pseudomassariella</taxon>
    </lineage>
</organism>
<dbReference type="AlphaFoldDB" id="A0A1Y2E4E7"/>
<keyword evidence="2" id="KW-0472">Membrane</keyword>
<evidence type="ECO:0000256" key="1">
    <source>
        <dbReference type="SAM" id="MobiDB-lite"/>
    </source>
</evidence>
<evidence type="ECO:0000313" key="3">
    <source>
        <dbReference type="EMBL" id="ORY66389.1"/>
    </source>
</evidence>
<dbReference type="OrthoDB" id="5419542at2759"/>
<feature type="transmembrane region" description="Helical" evidence="2">
    <location>
        <begin position="260"/>
        <end position="281"/>
    </location>
</feature>